<comment type="caution">
    <text evidence="2">The sequence shown here is derived from an EMBL/GenBank/DDBJ whole genome shotgun (WGS) entry which is preliminary data.</text>
</comment>
<evidence type="ECO:0000256" key="1">
    <source>
        <dbReference type="SAM" id="MobiDB-lite"/>
    </source>
</evidence>
<proteinExistence type="predicted"/>
<dbReference type="Proteomes" id="UP000050424">
    <property type="component" value="Unassembled WGS sequence"/>
</dbReference>
<dbReference type="AlphaFoldDB" id="A0A0P7BP57"/>
<organism evidence="2 3">
    <name type="scientific">Neonectria ditissima</name>
    <dbReference type="NCBI Taxonomy" id="78410"/>
    <lineage>
        <taxon>Eukaryota</taxon>
        <taxon>Fungi</taxon>
        <taxon>Dikarya</taxon>
        <taxon>Ascomycota</taxon>
        <taxon>Pezizomycotina</taxon>
        <taxon>Sordariomycetes</taxon>
        <taxon>Hypocreomycetidae</taxon>
        <taxon>Hypocreales</taxon>
        <taxon>Nectriaceae</taxon>
        <taxon>Neonectria</taxon>
    </lineage>
</organism>
<evidence type="ECO:0000313" key="2">
    <source>
        <dbReference type="EMBL" id="KPM42269.1"/>
    </source>
</evidence>
<keyword evidence="3" id="KW-1185">Reference proteome</keyword>
<accession>A0A0P7BP57</accession>
<dbReference type="EMBL" id="LKCW01000051">
    <property type="protein sequence ID" value="KPM42269.1"/>
    <property type="molecule type" value="Genomic_DNA"/>
</dbReference>
<feature type="region of interest" description="Disordered" evidence="1">
    <location>
        <begin position="101"/>
        <end position="138"/>
    </location>
</feature>
<feature type="compositionally biased region" description="Acidic residues" evidence="1">
    <location>
        <begin position="101"/>
        <end position="125"/>
    </location>
</feature>
<name>A0A0P7BP57_9HYPO</name>
<evidence type="ECO:0000313" key="3">
    <source>
        <dbReference type="Proteomes" id="UP000050424"/>
    </source>
</evidence>
<reference evidence="2 3" key="1">
    <citation type="submission" date="2015-09" db="EMBL/GenBank/DDBJ databases">
        <title>Draft genome of a European isolate of the apple canker pathogen Neonectria ditissima.</title>
        <authorList>
            <person name="Gomez-Cortecero A."/>
            <person name="Harrison R.J."/>
            <person name="Armitage A.D."/>
        </authorList>
    </citation>
    <scope>NUCLEOTIDE SEQUENCE [LARGE SCALE GENOMIC DNA]</scope>
    <source>
        <strain evidence="2 3">R09/05</strain>
    </source>
</reference>
<protein>
    <submittedName>
        <fullName evidence="2">Uncharacterized protein</fullName>
    </submittedName>
</protein>
<sequence>MHQIKMCQELVSERRHVCWHLFEVYSLVSPTNNCGFCGIVSEVHSMPGGMEKTPCDDCLESGIWVWSDEEWKEDFEAEMSDTELEEDDMELEEEYMEIDYEDVETDYEDMETEEEDLDTEDEEMGMEEKDMDVSDLEI</sequence>
<gene>
    <name evidence="2" type="ORF">AK830_g4269</name>
</gene>